<sequence>MKNFYLIFCLTLLFIACKNDQTPEAIAEKIAQAHGFENWKKVSEIQFTFNVDKDSMHFDRKWAWKPKTDQVTHYKGRDTIKYFRSQKDSTLAQTDRGFINDKFWLLIPFQLVWEPNLTFSEITKVEAPVSKTQLNKLTITYPDQGGYTPGDAYDIFYNDDYIIQEWVYRKGNQENPTMVNTFESYQNFNGLHLALEHKKETGNWNLNFTDIKVITE</sequence>
<name>A0A6N6MEQ6_9FLAO</name>
<accession>A0A6N6MEQ6</accession>
<protein>
    <recommendedName>
        <fullName evidence="3">Selenophosphate synthetase</fullName>
    </recommendedName>
</protein>
<dbReference type="PROSITE" id="PS51257">
    <property type="entry name" value="PROKAR_LIPOPROTEIN"/>
    <property type="match status" value="1"/>
</dbReference>
<dbReference type="EMBL" id="WAAT01000044">
    <property type="protein sequence ID" value="KAB1067808.1"/>
    <property type="molecule type" value="Genomic_DNA"/>
</dbReference>
<organism evidence="1 2">
    <name type="scientific">Pseudotamlana haliotis</name>
    <dbReference type="NCBI Taxonomy" id="2614804"/>
    <lineage>
        <taxon>Bacteria</taxon>
        <taxon>Pseudomonadati</taxon>
        <taxon>Bacteroidota</taxon>
        <taxon>Flavobacteriia</taxon>
        <taxon>Flavobacteriales</taxon>
        <taxon>Flavobacteriaceae</taxon>
        <taxon>Pseudotamlana</taxon>
    </lineage>
</organism>
<dbReference type="Proteomes" id="UP000441333">
    <property type="component" value="Unassembled WGS sequence"/>
</dbReference>
<evidence type="ECO:0000313" key="1">
    <source>
        <dbReference type="EMBL" id="KAB1067808.1"/>
    </source>
</evidence>
<dbReference type="AlphaFoldDB" id="A0A6N6MEQ6"/>
<comment type="caution">
    <text evidence="1">The sequence shown here is derived from an EMBL/GenBank/DDBJ whole genome shotgun (WGS) entry which is preliminary data.</text>
</comment>
<evidence type="ECO:0000313" key="2">
    <source>
        <dbReference type="Proteomes" id="UP000441333"/>
    </source>
</evidence>
<keyword evidence="2" id="KW-1185">Reference proteome</keyword>
<evidence type="ECO:0008006" key="3">
    <source>
        <dbReference type="Google" id="ProtNLM"/>
    </source>
</evidence>
<gene>
    <name evidence="1" type="ORF">F6U93_09405</name>
</gene>
<proteinExistence type="predicted"/>
<dbReference type="RefSeq" id="WP_150939142.1">
    <property type="nucleotide sequence ID" value="NZ_WAAT01000044.1"/>
</dbReference>
<reference evidence="1 2" key="1">
    <citation type="submission" date="2019-09" db="EMBL/GenBank/DDBJ databases">
        <authorList>
            <person name="Cao W.R."/>
        </authorList>
    </citation>
    <scope>NUCLEOTIDE SEQUENCE [LARGE SCALE GENOMIC DNA]</scope>
    <source>
        <strain evidence="1 2">B1N29</strain>
    </source>
</reference>